<dbReference type="InterPro" id="IPR007743">
    <property type="entry name" value="Immunity-related_GTPase-like"/>
</dbReference>
<dbReference type="RefSeq" id="XP_022376895.1">
    <property type="nucleotide sequence ID" value="XM_022521187.1"/>
</dbReference>
<dbReference type="InterPro" id="IPR030385">
    <property type="entry name" value="G_IRG_dom"/>
</dbReference>
<dbReference type="Gene3D" id="3.40.50.300">
    <property type="entry name" value="P-loop containing nucleotide triphosphate hydrolases"/>
    <property type="match status" value="1"/>
</dbReference>
<protein>
    <submittedName>
        <fullName evidence="7 8">T-cell-specific guanine nucleotide triphosphate-binding protein 1-like</fullName>
    </submittedName>
</protein>
<dbReference type="PROSITE" id="PS51716">
    <property type="entry name" value="G_IRG"/>
    <property type="match status" value="1"/>
</dbReference>
<evidence type="ECO:0000313" key="9">
    <source>
        <dbReference type="RefSeq" id="XP_022376897.1"/>
    </source>
</evidence>
<proteinExistence type="inferred from homology"/>
<dbReference type="SUPFAM" id="SSF52540">
    <property type="entry name" value="P-loop containing nucleoside triphosphate hydrolases"/>
    <property type="match status" value="1"/>
</dbReference>
<dbReference type="AlphaFoldDB" id="A0A2Y9KSE4"/>
<organism evidence="6 9">
    <name type="scientific">Enhydra lutris kenyoni</name>
    <name type="common">northern sea otter</name>
    <dbReference type="NCBI Taxonomy" id="391180"/>
    <lineage>
        <taxon>Eukaryota</taxon>
        <taxon>Metazoa</taxon>
        <taxon>Chordata</taxon>
        <taxon>Craniata</taxon>
        <taxon>Vertebrata</taxon>
        <taxon>Euteleostomi</taxon>
        <taxon>Mammalia</taxon>
        <taxon>Eutheria</taxon>
        <taxon>Laurasiatheria</taxon>
        <taxon>Carnivora</taxon>
        <taxon>Caniformia</taxon>
        <taxon>Musteloidea</taxon>
        <taxon>Mustelidae</taxon>
        <taxon>Lutrinae</taxon>
        <taxon>Enhydra</taxon>
    </lineage>
</organism>
<dbReference type="GeneID" id="111158890"/>
<dbReference type="KEGG" id="elk:111158890"/>
<dbReference type="RefSeq" id="XP_022376896.1">
    <property type="nucleotide sequence ID" value="XM_022521188.1"/>
</dbReference>
<dbReference type="PANTHER" id="PTHR32341">
    <property type="entry name" value="INTERFERON-INDUCIBLE GTPASE"/>
    <property type="match status" value="1"/>
</dbReference>
<sequence>MGQSSSSSSTPSPIEGGDLISSFDKFFKDFKLESEMLSQEAITLIQSHLEKGDLQRAVSAINDALRDIDNAPLNIAVIGESGAGKSSFINALLGVKQDDENAAHTGPVEITLERAKYEYKKFPNVMLWDLPGLETTLLPRHEYLQKMKFGQYDIFIIVSAVRLKMNDLDLAVAIRKMKKHFYFVRTKVDLDLNNLRTCKPSTFNRDEILQRIRNDYVTHLENVNMGDTQIFLVSSLELSDYDFQHLETTLLRELPTHKHQKQHIFMQYLSTVAEAAIDQRRDSLRQKVWLDALKARVLATIPFMSSIIDIDVVKLEETLSFYRSHFGLDDASLEIIAKHLNVSIGKLKTNLRSPHLLSVEKDEEALEKKLLTYVEKSRAEFSGGLIATTMYVQNIFYLKIYFLECVANDAKVLLREENFKDVVGSGQASLLQHVRNDNGKSEATSC</sequence>
<accession>A0A2Y9KSE4</accession>
<keyword evidence="3" id="KW-0378">Hydrolase</keyword>
<evidence type="ECO:0000313" key="6">
    <source>
        <dbReference type="Proteomes" id="UP000248482"/>
    </source>
</evidence>
<dbReference type="GO" id="GO:0003924">
    <property type="term" value="F:GTPase activity"/>
    <property type="evidence" value="ECO:0007669"/>
    <property type="project" value="TreeGrafter"/>
</dbReference>
<dbReference type="RefSeq" id="XP_022376897.1">
    <property type="nucleotide sequence ID" value="XM_022521189.1"/>
</dbReference>
<feature type="domain" description="IRG-type G" evidence="5">
    <location>
        <begin position="71"/>
        <end position="253"/>
    </location>
</feature>
<evidence type="ECO:0000256" key="1">
    <source>
        <dbReference type="ARBA" id="ARBA00005429"/>
    </source>
</evidence>
<dbReference type="OrthoDB" id="422720at2759"/>
<evidence type="ECO:0000313" key="10">
    <source>
        <dbReference type="RefSeq" id="XP_022376898.1"/>
    </source>
</evidence>
<name>A0A2Y9KSE4_ENHLU</name>
<comment type="similarity">
    <text evidence="1">Belongs to the TRAFAC class dynamin-like GTPase superfamily. IRG family.</text>
</comment>
<dbReference type="InterPro" id="IPR027417">
    <property type="entry name" value="P-loop_NTPase"/>
</dbReference>
<keyword evidence="2" id="KW-0547">Nucleotide-binding</keyword>
<reference evidence="7 8" key="1">
    <citation type="submission" date="2025-04" db="UniProtKB">
        <authorList>
            <consortium name="RefSeq"/>
        </authorList>
    </citation>
    <scope>IDENTIFICATION</scope>
    <source>
        <tissue evidence="7 8">Blood</tissue>
    </source>
</reference>
<dbReference type="GO" id="GO:0045087">
    <property type="term" value="P:innate immune response"/>
    <property type="evidence" value="ECO:0007669"/>
    <property type="project" value="TreeGrafter"/>
</dbReference>
<dbReference type="FunFam" id="3.40.50.300:FF:000541">
    <property type="entry name" value="Immunity related GTPase M"/>
    <property type="match status" value="1"/>
</dbReference>
<dbReference type="InterPro" id="IPR051515">
    <property type="entry name" value="IRG"/>
</dbReference>
<dbReference type="GO" id="GO:0005525">
    <property type="term" value="F:GTP binding"/>
    <property type="evidence" value="ECO:0007669"/>
    <property type="project" value="UniProtKB-KW"/>
</dbReference>
<dbReference type="GO" id="GO:0035458">
    <property type="term" value="P:cellular response to interferon-beta"/>
    <property type="evidence" value="ECO:0007669"/>
    <property type="project" value="TreeGrafter"/>
</dbReference>
<evidence type="ECO:0000313" key="8">
    <source>
        <dbReference type="RefSeq" id="XP_022376896.1"/>
    </source>
</evidence>
<evidence type="ECO:0000259" key="5">
    <source>
        <dbReference type="PROSITE" id="PS51716"/>
    </source>
</evidence>
<dbReference type="STRING" id="391180.A0A2Y9KSE4"/>
<evidence type="ECO:0000313" key="7">
    <source>
        <dbReference type="RefSeq" id="XP_022376895.1"/>
    </source>
</evidence>
<gene>
    <name evidence="7 8 9 10" type="primary">LOC111158890</name>
</gene>
<dbReference type="RefSeq" id="XP_022376898.1">
    <property type="nucleotide sequence ID" value="XM_022521190.1"/>
</dbReference>
<keyword evidence="4" id="KW-0342">GTP-binding</keyword>
<dbReference type="Proteomes" id="UP000248482">
    <property type="component" value="Unplaced"/>
</dbReference>
<dbReference type="Pfam" id="PF05049">
    <property type="entry name" value="IIGP"/>
    <property type="match status" value="1"/>
</dbReference>
<evidence type="ECO:0000256" key="3">
    <source>
        <dbReference type="ARBA" id="ARBA00022801"/>
    </source>
</evidence>
<dbReference type="GO" id="GO:0000045">
    <property type="term" value="P:autophagosome assembly"/>
    <property type="evidence" value="ECO:0007669"/>
    <property type="project" value="TreeGrafter"/>
</dbReference>
<dbReference type="PANTHER" id="PTHR32341:SF15">
    <property type="entry name" value="INTERFERON-GAMMA-INDUCIBLE GTPASE 10-RELATED"/>
    <property type="match status" value="1"/>
</dbReference>
<evidence type="ECO:0000256" key="4">
    <source>
        <dbReference type="ARBA" id="ARBA00023134"/>
    </source>
</evidence>
<evidence type="ECO:0000256" key="2">
    <source>
        <dbReference type="ARBA" id="ARBA00022741"/>
    </source>
</evidence>
<dbReference type="GO" id="GO:0005789">
    <property type="term" value="C:endoplasmic reticulum membrane"/>
    <property type="evidence" value="ECO:0007669"/>
    <property type="project" value="TreeGrafter"/>
</dbReference>
<keyword evidence="6" id="KW-1185">Reference proteome</keyword>